<evidence type="ECO:0000256" key="4">
    <source>
        <dbReference type="ARBA" id="ARBA00022989"/>
    </source>
</evidence>
<keyword evidence="5" id="KW-0472">Membrane</keyword>
<feature type="region of interest" description="Disordered" evidence="7">
    <location>
        <begin position="1"/>
        <end position="123"/>
    </location>
</feature>
<dbReference type="InterPro" id="IPR044647">
    <property type="entry name" value="RTNLB17/18/21"/>
</dbReference>
<keyword evidence="3 6" id="KW-0256">Endoplasmic reticulum</keyword>
<dbReference type="GO" id="GO:0005789">
    <property type="term" value="C:endoplasmic reticulum membrane"/>
    <property type="evidence" value="ECO:0007669"/>
    <property type="project" value="UniProtKB-SubCell"/>
</dbReference>
<evidence type="ECO:0000256" key="3">
    <source>
        <dbReference type="ARBA" id="ARBA00022824"/>
    </source>
</evidence>
<evidence type="ECO:0000256" key="7">
    <source>
        <dbReference type="SAM" id="MobiDB-lite"/>
    </source>
</evidence>
<feature type="compositionally biased region" description="Basic and acidic residues" evidence="7">
    <location>
        <begin position="90"/>
        <end position="101"/>
    </location>
</feature>
<keyword evidence="10" id="KW-1185">Reference proteome</keyword>
<evidence type="ECO:0000256" key="6">
    <source>
        <dbReference type="RuleBase" id="RU363132"/>
    </source>
</evidence>
<dbReference type="Proteomes" id="UP001157006">
    <property type="component" value="Chromosome 6"/>
</dbReference>
<dbReference type="InterPro" id="IPR003388">
    <property type="entry name" value="Reticulon"/>
</dbReference>
<keyword evidence="2" id="KW-0812">Transmembrane</keyword>
<evidence type="ECO:0000313" key="10">
    <source>
        <dbReference type="Proteomes" id="UP001157006"/>
    </source>
</evidence>
<evidence type="ECO:0000259" key="8">
    <source>
        <dbReference type="PROSITE" id="PS50845"/>
    </source>
</evidence>
<evidence type="ECO:0000256" key="5">
    <source>
        <dbReference type="ARBA" id="ARBA00023136"/>
    </source>
</evidence>
<dbReference type="PANTHER" id="PTHR46626">
    <property type="entry name" value="RETICULON-LIKE PROTEIN B17"/>
    <property type="match status" value="1"/>
</dbReference>
<keyword evidence="4" id="KW-1133">Transmembrane helix</keyword>
<dbReference type="PANTHER" id="PTHR46626:SF2">
    <property type="entry name" value="RETICULON-LIKE PROTEIN B17"/>
    <property type="match status" value="1"/>
</dbReference>
<accession>A0AAV1B786</accession>
<comment type="subcellular location">
    <subcellularLocation>
        <location evidence="1 6">Endoplasmic reticulum membrane</location>
        <topology evidence="1 6">Multi-pass membrane protein</topology>
    </subcellularLocation>
</comment>
<dbReference type="Pfam" id="PF02453">
    <property type="entry name" value="Reticulon"/>
    <property type="match status" value="1"/>
</dbReference>
<reference evidence="9 10" key="1">
    <citation type="submission" date="2023-01" db="EMBL/GenBank/DDBJ databases">
        <authorList>
            <person name="Kreplak J."/>
        </authorList>
    </citation>
    <scope>NUCLEOTIDE SEQUENCE [LARGE SCALE GENOMIC DNA]</scope>
</reference>
<sequence length="426" mass="48449">MDSSNSTPRHHHHRSSERRTTPRISPLSRIGEITATEPLRISLDLDQSPTAAKKPSSSPSPLSLLRSPTRCFPLRELLLMSPPSSRKSKPRFDDEMHESNSLRRRCRAALSSPRSSRRSRRRQEVEVREEKEIVLMDEIGKQRKRRNSKKDKLSLVPFQPPKGEEVNRGDLDRIGMLIAELIMWKDVQKSTFWFGFGSLCFLSSCFTKGINFSLFSAISQLAILFLAVSFISNSICQRDPEVKQRSYAKLKEDDILRLAKLILPALNFAILKTKGLFSGEPSMTLKVAPFLLLGARYGHLITIWRLSAIGFFVSFSVPKLYSCYFVQINQRAECLKLRLLDTWSACSYKKIVVVSALITFWNLSSTKTRICTGFLLVVIFRYIQQNVLQKVEDGEAYAADKEQRQVSLVAEPVDEKPHQARLVAAA</sequence>
<dbReference type="EMBL" id="OX451741">
    <property type="protein sequence ID" value="CAI8617259.1"/>
    <property type="molecule type" value="Genomic_DNA"/>
</dbReference>
<name>A0AAV1B786_VICFA</name>
<organism evidence="9 10">
    <name type="scientific">Vicia faba</name>
    <name type="common">Broad bean</name>
    <name type="synonym">Faba vulgaris</name>
    <dbReference type="NCBI Taxonomy" id="3906"/>
    <lineage>
        <taxon>Eukaryota</taxon>
        <taxon>Viridiplantae</taxon>
        <taxon>Streptophyta</taxon>
        <taxon>Embryophyta</taxon>
        <taxon>Tracheophyta</taxon>
        <taxon>Spermatophyta</taxon>
        <taxon>Magnoliopsida</taxon>
        <taxon>eudicotyledons</taxon>
        <taxon>Gunneridae</taxon>
        <taxon>Pentapetalae</taxon>
        <taxon>rosids</taxon>
        <taxon>fabids</taxon>
        <taxon>Fabales</taxon>
        <taxon>Fabaceae</taxon>
        <taxon>Papilionoideae</taxon>
        <taxon>50 kb inversion clade</taxon>
        <taxon>NPAAA clade</taxon>
        <taxon>Hologalegina</taxon>
        <taxon>IRL clade</taxon>
        <taxon>Fabeae</taxon>
        <taxon>Vicia</taxon>
    </lineage>
</organism>
<protein>
    <recommendedName>
        <fullName evidence="6">Reticulon-like protein</fullName>
    </recommendedName>
</protein>
<proteinExistence type="predicted"/>
<dbReference type="PROSITE" id="PS50845">
    <property type="entry name" value="RETICULON"/>
    <property type="match status" value="1"/>
</dbReference>
<feature type="domain" description="Reticulon" evidence="8">
    <location>
        <begin position="178"/>
        <end position="330"/>
    </location>
</feature>
<evidence type="ECO:0000256" key="2">
    <source>
        <dbReference type="ARBA" id="ARBA00022692"/>
    </source>
</evidence>
<gene>
    <name evidence="9" type="ORF">VFH_VI067080</name>
</gene>
<evidence type="ECO:0000256" key="1">
    <source>
        <dbReference type="ARBA" id="ARBA00004477"/>
    </source>
</evidence>
<dbReference type="AlphaFoldDB" id="A0AAV1B786"/>
<evidence type="ECO:0000313" key="9">
    <source>
        <dbReference type="EMBL" id="CAI8617259.1"/>
    </source>
</evidence>
<feature type="compositionally biased region" description="Low complexity" evidence="7">
    <location>
        <begin position="48"/>
        <end position="70"/>
    </location>
</feature>